<name>A0A316ENC2_9BURK</name>
<proteinExistence type="inferred from homology"/>
<evidence type="ECO:0000259" key="6">
    <source>
        <dbReference type="Pfam" id="PF02826"/>
    </source>
</evidence>
<comment type="similarity">
    <text evidence="1 4">Belongs to the D-isomer specific 2-hydroxyacid dehydrogenase family.</text>
</comment>
<dbReference type="InterPro" id="IPR006140">
    <property type="entry name" value="D-isomer_DH_NAD-bd"/>
</dbReference>
<comment type="caution">
    <text evidence="7">The sequence shown here is derived from an EMBL/GenBank/DDBJ whole genome shotgun (WGS) entry which is preliminary data.</text>
</comment>
<organism evidence="7 8">
    <name type="scientific">Cupriavidus plantarum</name>
    <dbReference type="NCBI Taxonomy" id="942865"/>
    <lineage>
        <taxon>Bacteria</taxon>
        <taxon>Pseudomonadati</taxon>
        <taxon>Pseudomonadota</taxon>
        <taxon>Betaproteobacteria</taxon>
        <taxon>Burkholderiales</taxon>
        <taxon>Burkholderiaceae</taxon>
        <taxon>Cupriavidus</taxon>
    </lineage>
</organism>
<dbReference type="SUPFAM" id="SSF52283">
    <property type="entry name" value="Formate/glycerate dehydrogenase catalytic domain-like"/>
    <property type="match status" value="1"/>
</dbReference>
<feature type="domain" description="D-isomer specific 2-hydroxyacid dehydrogenase catalytic" evidence="5">
    <location>
        <begin position="45"/>
        <end position="330"/>
    </location>
</feature>
<sequence length="339" mass="36483">MPPESHNDYDTETLEKAFVCRRMPPDVEAAMAARFRVDRNESDALLSPAAIAERARDVSVLFVTATERIDGELLRNLSPALKTVATLSVGHDHIDLATARELGIDVLHTPDVLSDACAEVAMMLLLNAARRGYEADRMVRGGQWPGWAPTQLLGKGLVGKRLGIFGMGRIGRAIATRARAFGMRIHYHNRSRLPAELEDGAIYHATLADLCVHSDMLMVAAPGAPQLKGALDAAHIAALPRGAVVANISRGDIVSDDALIAALQSGHVFAAGLDVFANEPNLDPRYRQFDNVFLSPHIGSATEETRNAMGWLLLDGLAALRRGERPANLISAVANAQPT</sequence>
<dbReference type="FunFam" id="3.40.50.720:FF:000203">
    <property type="entry name" value="D-3-phosphoglycerate dehydrogenase (SerA)"/>
    <property type="match status" value="1"/>
</dbReference>
<dbReference type="GO" id="GO:0005829">
    <property type="term" value="C:cytosol"/>
    <property type="evidence" value="ECO:0007669"/>
    <property type="project" value="TreeGrafter"/>
</dbReference>
<dbReference type="Gene3D" id="3.40.50.720">
    <property type="entry name" value="NAD(P)-binding Rossmann-like Domain"/>
    <property type="match status" value="2"/>
</dbReference>
<evidence type="ECO:0000259" key="5">
    <source>
        <dbReference type="Pfam" id="PF00389"/>
    </source>
</evidence>
<keyword evidence="3" id="KW-0520">NAD</keyword>
<gene>
    <name evidence="7" type="ORF">C7419_10367</name>
</gene>
<dbReference type="GO" id="GO:0030267">
    <property type="term" value="F:glyoxylate reductase (NADPH) activity"/>
    <property type="evidence" value="ECO:0007669"/>
    <property type="project" value="TreeGrafter"/>
</dbReference>
<dbReference type="Pfam" id="PF02826">
    <property type="entry name" value="2-Hacid_dh_C"/>
    <property type="match status" value="1"/>
</dbReference>
<dbReference type="CDD" id="cd05301">
    <property type="entry name" value="GDH"/>
    <property type="match status" value="1"/>
</dbReference>
<dbReference type="InterPro" id="IPR006139">
    <property type="entry name" value="D-isomer_2_OHA_DH_cat_dom"/>
</dbReference>
<dbReference type="PROSITE" id="PS00065">
    <property type="entry name" value="D_2_HYDROXYACID_DH_1"/>
    <property type="match status" value="1"/>
</dbReference>
<keyword evidence="2 4" id="KW-0560">Oxidoreductase</keyword>
<dbReference type="PANTHER" id="PTHR10996">
    <property type="entry name" value="2-HYDROXYACID DEHYDROGENASE-RELATED"/>
    <property type="match status" value="1"/>
</dbReference>
<evidence type="ECO:0000256" key="4">
    <source>
        <dbReference type="RuleBase" id="RU003719"/>
    </source>
</evidence>
<dbReference type="GO" id="GO:0016618">
    <property type="term" value="F:hydroxypyruvate reductase [NAD(P)H] activity"/>
    <property type="evidence" value="ECO:0007669"/>
    <property type="project" value="TreeGrafter"/>
</dbReference>
<keyword evidence="8" id="KW-1185">Reference proteome</keyword>
<dbReference type="RefSeq" id="WP_258308022.1">
    <property type="nucleotide sequence ID" value="NZ_QGGT01000003.1"/>
</dbReference>
<evidence type="ECO:0000256" key="3">
    <source>
        <dbReference type="ARBA" id="ARBA00023027"/>
    </source>
</evidence>
<evidence type="ECO:0000256" key="1">
    <source>
        <dbReference type="ARBA" id="ARBA00005854"/>
    </source>
</evidence>
<evidence type="ECO:0000313" key="8">
    <source>
        <dbReference type="Proteomes" id="UP000245754"/>
    </source>
</evidence>
<evidence type="ECO:0000313" key="7">
    <source>
        <dbReference type="EMBL" id="PWK33748.1"/>
    </source>
</evidence>
<reference evidence="7 8" key="1">
    <citation type="submission" date="2018-05" db="EMBL/GenBank/DDBJ databases">
        <title>Genomic Encyclopedia of Type Strains, Phase IV (KMG-V): Genome sequencing to study the core and pangenomes of soil and plant-associated prokaryotes.</title>
        <authorList>
            <person name="Whitman W."/>
        </authorList>
    </citation>
    <scope>NUCLEOTIDE SEQUENCE [LARGE SCALE GENOMIC DNA]</scope>
    <source>
        <strain evidence="7 8">SLV-132</strain>
    </source>
</reference>
<accession>A0A316ENC2</accession>
<feature type="domain" description="D-isomer specific 2-hydroxyacid dehydrogenase NAD-binding" evidence="6">
    <location>
        <begin position="122"/>
        <end position="299"/>
    </location>
</feature>
<dbReference type="Proteomes" id="UP000245754">
    <property type="component" value="Unassembled WGS sequence"/>
</dbReference>
<dbReference type="Pfam" id="PF00389">
    <property type="entry name" value="2-Hacid_dh"/>
    <property type="match status" value="1"/>
</dbReference>
<evidence type="ECO:0000256" key="2">
    <source>
        <dbReference type="ARBA" id="ARBA00023002"/>
    </source>
</evidence>
<dbReference type="AlphaFoldDB" id="A0A316ENC2"/>
<dbReference type="InterPro" id="IPR029752">
    <property type="entry name" value="D-isomer_DH_CS1"/>
</dbReference>
<dbReference type="InterPro" id="IPR036291">
    <property type="entry name" value="NAD(P)-bd_dom_sf"/>
</dbReference>
<dbReference type="EMBL" id="QGGT01000003">
    <property type="protein sequence ID" value="PWK33748.1"/>
    <property type="molecule type" value="Genomic_DNA"/>
</dbReference>
<protein>
    <submittedName>
        <fullName evidence="7">Glyoxylate reductase</fullName>
    </submittedName>
</protein>
<dbReference type="GO" id="GO:0051287">
    <property type="term" value="F:NAD binding"/>
    <property type="evidence" value="ECO:0007669"/>
    <property type="project" value="InterPro"/>
</dbReference>
<dbReference type="SUPFAM" id="SSF51735">
    <property type="entry name" value="NAD(P)-binding Rossmann-fold domains"/>
    <property type="match status" value="1"/>
</dbReference>
<dbReference type="InterPro" id="IPR050223">
    <property type="entry name" value="D-isomer_2-hydroxyacid_DH"/>
</dbReference>
<dbReference type="PANTHER" id="PTHR10996:SF283">
    <property type="entry name" value="GLYOXYLATE_HYDROXYPYRUVATE REDUCTASE B"/>
    <property type="match status" value="1"/>
</dbReference>